<comment type="subcellular location">
    <subcellularLocation>
        <location evidence="1">Membrane</location>
        <topology evidence="1">Multi-pass membrane protein</topology>
    </subcellularLocation>
</comment>
<keyword evidence="4 5" id="KW-0472">Membrane</keyword>
<keyword evidence="7" id="KW-1185">Reference proteome</keyword>
<name>H3C9X8_TETNG</name>
<keyword evidence="3 5" id="KW-1133">Transmembrane helix</keyword>
<evidence type="ECO:0000256" key="2">
    <source>
        <dbReference type="ARBA" id="ARBA00022692"/>
    </source>
</evidence>
<accession>H3C9X8</accession>
<dbReference type="HOGENOM" id="CLU_142339_0_0_1"/>
<reference evidence="6" key="2">
    <citation type="submission" date="2025-08" db="UniProtKB">
        <authorList>
            <consortium name="Ensembl"/>
        </authorList>
    </citation>
    <scope>IDENTIFICATION</scope>
</reference>
<proteinExistence type="predicted"/>
<reference evidence="7" key="1">
    <citation type="journal article" date="2004" name="Nature">
        <title>Genome duplication in the teleost fish Tetraodon nigroviridis reveals the early vertebrate proto-karyotype.</title>
        <authorList>
            <person name="Jaillon O."/>
            <person name="Aury J.-M."/>
            <person name="Brunet F."/>
            <person name="Petit J.-L."/>
            <person name="Stange-Thomann N."/>
            <person name="Mauceli E."/>
            <person name="Bouneau L."/>
            <person name="Fischer C."/>
            <person name="Ozouf-Costaz C."/>
            <person name="Bernot A."/>
            <person name="Nicaud S."/>
            <person name="Jaffe D."/>
            <person name="Fisher S."/>
            <person name="Lutfalla G."/>
            <person name="Dossat C."/>
            <person name="Segurens B."/>
            <person name="Dasilva C."/>
            <person name="Salanoubat M."/>
            <person name="Levy M."/>
            <person name="Boudet N."/>
            <person name="Castellano S."/>
            <person name="Anthouard V."/>
            <person name="Jubin C."/>
            <person name="Castelli V."/>
            <person name="Katinka M."/>
            <person name="Vacherie B."/>
            <person name="Biemont C."/>
            <person name="Skalli Z."/>
            <person name="Cattolico L."/>
            <person name="Poulain J."/>
            <person name="De Berardinis V."/>
            <person name="Cruaud C."/>
            <person name="Duprat S."/>
            <person name="Brottier P."/>
            <person name="Coutanceau J.-P."/>
            <person name="Gouzy J."/>
            <person name="Parra G."/>
            <person name="Lardier G."/>
            <person name="Chapple C."/>
            <person name="McKernan K.J."/>
            <person name="McEwan P."/>
            <person name="Bosak S."/>
            <person name="Kellis M."/>
            <person name="Volff J.-N."/>
            <person name="Guigo R."/>
            <person name="Zody M.C."/>
            <person name="Mesirov J."/>
            <person name="Lindblad-Toh K."/>
            <person name="Birren B."/>
            <person name="Nusbaum C."/>
            <person name="Kahn D."/>
            <person name="Robinson-Rechavi M."/>
            <person name="Laudet V."/>
            <person name="Schachter V."/>
            <person name="Quetier F."/>
            <person name="Saurin W."/>
            <person name="Scarpelli C."/>
            <person name="Wincker P."/>
            <person name="Lander E.S."/>
            <person name="Weissenbach J."/>
            <person name="Roest Crollius H."/>
        </authorList>
    </citation>
    <scope>NUCLEOTIDE SEQUENCE [LARGE SCALE GENOMIC DNA]</scope>
</reference>
<organism evidence="6 7">
    <name type="scientific">Tetraodon nigroviridis</name>
    <name type="common">Spotted green pufferfish</name>
    <name type="synonym">Chelonodon nigroviridis</name>
    <dbReference type="NCBI Taxonomy" id="99883"/>
    <lineage>
        <taxon>Eukaryota</taxon>
        <taxon>Metazoa</taxon>
        <taxon>Chordata</taxon>
        <taxon>Craniata</taxon>
        <taxon>Vertebrata</taxon>
        <taxon>Euteleostomi</taxon>
        <taxon>Actinopterygii</taxon>
        <taxon>Neopterygii</taxon>
        <taxon>Teleostei</taxon>
        <taxon>Neoteleostei</taxon>
        <taxon>Acanthomorphata</taxon>
        <taxon>Eupercaria</taxon>
        <taxon>Tetraodontiformes</taxon>
        <taxon>Tetradontoidea</taxon>
        <taxon>Tetraodontidae</taxon>
        <taxon>Tetraodon</taxon>
    </lineage>
</organism>
<dbReference type="Proteomes" id="UP000007303">
    <property type="component" value="Unassembled WGS sequence"/>
</dbReference>
<dbReference type="InterPro" id="IPR008952">
    <property type="entry name" value="Tetraspanin_EC2_sf"/>
</dbReference>
<dbReference type="AlphaFoldDB" id="H3C9X8"/>
<evidence type="ECO:0000313" key="7">
    <source>
        <dbReference type="Proteomes" id="UP000007303"/>
    </source>
</evidence>
<dbReference type="InterPro" id="IPR018499">
    <property type="entry name" value="Tetraspanin/Peripherin"/>
</dbReference>
<evidence type="ECO:0000313" key="6">
    <source>
        <dbReference type="Ensembl" id="ENSTNIP00000005050.1"/>
    </source>
</evidence>
<dbReference type="Ensembl" id="ENSTNIT00000005196.1">
    <property type="protein sequence ID" value="ENSTNIP00000005050.1"/>
    <property type="gene ID" value="ENSTNIG00000002500.1"/>
</dbReference>
<reference evidence="6" key="3">
    <citation type="submission" date="2025-09" db="UniProtKB">
        <authorList>
            <consortium name="Ensembl"/>
        </authorList>
    </citation>
    <scope>IDENTIFICATION</scope>
</reference>
<dbReference type="GeneTree" id="ENSGT00940000161376"/>
<keyword evidence="2 5" id="KW-0812">Transmembrane</keyword>
<dbReference type="Pfam" id="PF00335">
    <property type="entry name" value="Tetraspanin"/>
    <property type="match status" value="1"/>
</dbReference>
<evidence type="ECO:0000256" key="4">
    <source>
        <dbReference type="ARBA" id="ARBA00023136"/>
    </source>
</evidence>
<protein>
    <submittedName>
        <fullName evidence="6">Uncharacterized protein</fullName>
    </submittedName>
</protein>
<dbReference type="GO" id="GO:0016020">
    <property type="term" value="C:membrane"/>
    <property type="evidence" value="ECO:0007669"/>
    <property type="project" value="UniProtKB-SubCell"/>
</dbReference>
<evidence type="ECO:0000256" key="3">
    <source>
        <dbReference type="ARBA" id="ARBA00022989"/>
    </source>
</evidence>
<evidence type="ECO:0000256" key="1">
    <source>
        <dbReference type="ARBA" id="ARBA00004141"/>
    </source>
</evidence>
<dbReference type="SUPFAM" id="SSF48652">
    <property type="entry name" value="Tetraspanin"/>
    <property type="match status" value="1"/>
</dbReference>
<evidence type="ECO:0000256" key="5">
    <source>
        <dbReference type="SAM" id="Phobius"/>
    </source>
</evidence>
<feature type="transmembrane region" description="Helical" evidence="5">
    <location>
        <begin position="73"/>
        <end position="101"/>
    </location>
</feature>
<dbReference type="Gene3D" id="1.10.1450.10">
    <property type="entry name" value="Tetraspanin"/>
    <property type="match status" value="1"/>
</dbReference>
<dbReference type="InParanoid" id="H3C9X8"/>
<sequence>MDEASQDVKDMGDELQRELHCCGLFSYKDWEGNIPDSCVCTEGQECQRVSSRVLLQARLLPISIYSKPCFPIIVPYILLVVDIMIGVVFALAVLAILGTTLSSIMIHQMRYPARPATVLTVPAIFTTAPPK</sequence>